<name>A0A6I0FIX2_9FIRM</name>
<keyword evidence="6" id="KW-1185">Reference proteome</keyword>
<dbReference type="OrthoDB" id="9808024at2"/>
<dbReference type="InterPro" id="IPR001926">
    <property type="entry name" value="TrpB-like_PALP"/>
</dbReference>
<comment type="cofactor">
    <cofactor evidence="1">
        <name>pyridoxal 5'-phosphate</name>
        <dbReference type="ChEBI" id="CHEBI:597326"/>
    </cofactor>
</comment>
<sequence length="323" mass="35153">MIRNFDSSMLGVIGNTPLVELQRLTKNIEGSIYAKLEFFSPGLSKKDRVALQMIEDAESKGILKPGQTVVELTSGNMGTGLAIVCKLKGYKFVAVMSKGNSIERAKMMKAFRAEVVLVDQMPDSIKGQVSGKDLELVEVEAQRLTKEYNAFRADQFFNASTMDVGEDKIGPEIIEQMKETKVDIFVDFMGSGGSFIGVSKALKKKYPNVKCFGVEPDNASFYSSEEGSSGKHSIQGGGYNMQLNFVDKNQHVIDGFITVSDQEALNAAKLLASEECIFAGYSSGANLAAALKLLKGKFKGKNIVILTPDSGTKYLSTDLWSNV</sequence>
<evidence type="ECO:0000256" key="3">
    <source>
        <dbReference type="ARBA" id="ARBA00022898"/>
    </source>
</evidence>
<reference evidence="5 6" key="1">
    <citation type="submission" date="2019-10" db="EMBL/GenBank/DDBJ databases">
        <title>Alkaliphilus serpentinus sp. nov. and Alkaliphilus pronyensis sp. nov., two novel anaerobic alkaliphilic species isolated from the serpentinized-hosted hydrothermal field of the Prony Bay (New Caledonia).</title>
        <authorList>
            <person name="Postec A."/>
        </authorList>
    </citation>
    <scope>NUCLEOTIDE SEQUENCE [LARGE SCALE GENOMIC DNA]</scope>
    <source>
        <strain evidence="5 6">LacV</strain>
    </source>
</reference>
<dbReference type="GO" id="GO:0044272">
    <property type="term" value="P:sulfur compound biosynthetic process"/>
    <property type="evidence" value="ECO:0007669"/>
    <property type="project" value="UniProtKB-ARBA"/>
</dbReference>
<feature type="domain" description="Tryptophan synthase beta chain-like PALP" evidence="4">
    <location>
        <begin position="12"/>
        <end position="309"/>
    </location>
</feature>
<dbReference type="AlphaFoldDB" id="A0A6I0FIX2"/>
<comment type="similarity">
    <text evidence="2">Belongs to the cysteine synthase/cystathionine beta-synthase family.</text>
</comment>
<dbReference type="Proteomes" id="UP000432715">
    <property type="component" value="Unassembled WGS sequence"/>
</dbReference>
<dbReference type="InterPro" id="IPR036052">
    <property type="entry name" value="TrpB-like_PALP_sf"/>
</dbReference>
<dbReference type="Gene3D" id="3.40.50.1100">
    <property type="match status" value="2"/>
</dbReference>
<dbReference type="FunFam" id="3.40.50.1100:FF:000003">
    <property type="entry name" value="Cystathionine beta-synthase"/>
    <property type="match status" value="1"/>
</dbReference>
<dbReference type="RefSeq" id="WP_151860470.1">
    <property type="nucleotide sequence ID" value="NZ_WBZC01000013.1"/>
</dbReference>
<keyword evidence="3" id="KW-0663">Pyridoxal phosphate</keyword>
<gene>
    <name evidence="5" type="ORF">F8154_04850</name>
</gene>
<dbReference type="Pfam" id="PF00291">
    <property type="entry name" value="PALP"/>
    <property type="match status" value="1"/>
</dbReference>
<proteinExistence type="inferred from homology"/>
<dbReference type="PANTHER" id="PTHR10314">
    <property type="entry name" value="CYSTATHIONINE BETA-SYNTHASE"/>
    <property type="match status" value="1"/>
</dbReference>
<dbReference type="InterPro" id="IPR050214">
    <property type="entry name" value="Cys_Synth/Cystath_Beta-Synth"/>
</dbReference>
<evidence type="ECO:0000313" key="5">
    <source>
        <dbReference type="EMBL" id="KAB3536091.1"/>
    </source>
</evidence>
<accession>A0A6I0FIX2</accession>
<dbReference type="GO" id="GO:0009069">
    <property type="term" value="P:serine family amino acid metabolic process"/>
    <property type="evidence" value="ECO:0007669"/>
    <property type="project" value="UniProtKB-ARBA"/>
</dbReference>
<evidence type="ECO:0000256" key="1">
    <source>
        <dbReference type="ARBA" id="ARBA00001933"/>
    </source>
</evidence>
<evidence type="ECO:0000256" key="2">
    <source>
        <dbReference type="ARBA" id="ARBA00007103"/>
    </source>
</evidence>
<dbReference type="SUPFAM" id="SSF53686">
    <property type="entry name" value="Tryptophan synthase beta subunit-like PLP-dependent enzymes"/>
    <property type="match status" value="1"/>
</dbReference>
<dbReference type="CDD" id="cd01561">
    <property type="entry name" value="CBS_like"/>
    <property type="match status" value="1"/>
</dbReference>
<dbReference type="GO" id="GO:0006534">
    <property type="term" value="P:cysteine metabolic process"/>
    <property type="evidence" value="ECO:0007669"/>
    <property type="project" value="UniProtKB-ARBA"/>
</dbReference>
<comment type="caution">
    <text evidence="5">The sequence shown here is derived from an EMBL/GenBank/DDBJ whole genome shotgun (WGS) entry which is preliminary data.</text>
</comment>
<dbReference type="EMBL" id="WBZC01000013">
    <property type="protein sequence ID" value="KAB3536091.1"/>
    <property type="molecule type" value="Genomic_DNA"/>
</dbReference>
<organism evidence="5 6">
    <name type="scientific">Alkaliphilus pronyensis</name>
    <dbReference type="NCBI Taxonomy" id="1482732"/>
    <lineage>
        <taxon>Bacteria</taxon>
        <taxon>Bacillati</taxon>
        <taxon>Bacillota</taxon>
        <taxon>Clostridia</taxon>
        <taxon>Peptostreptococcales</taxon>
        <taxon>Natronincolaceae</taxon>
        <taxon>Alkaliphilus</taxon>
    </lineage>
</organism>
<evidence type="ECO:0000313" key="6">
    <source>
        <dbReference type="Proteomes" id="UP000432715"/>
    </source>
</evidence>
<protein>
    <submittedName>
        <fullName evidence="5">Cysteine synthase family protein</fullName>
    </submittedName>
</protein>
<evidence type="ECO:0000259" key="4">
    <source>
        <dbReference type="Pfam" id="PF00291"/>
    </source>
</evidence>